<evidence type="ECO:0000256" key="1">
    <source>
        <dbReference type="SAM" id="MobiDB-lite"/>
    </source>
</evidence>
<organism evidence="2 3">
    <name type="scientific">Novosphingobium album</name>
    <name type="common">ex Hu et al. 2023</name>
    <dbReference type="NCBI Taxonomy" id="2930093"/>
    <lineage>
        <taxon>Bacteria</taxon>
        <taxon>Pseudomonadati</taxon>
        <taxon>Pseudomonadota</taxon>
        <taxon>Alphaproteobacteria</taxon>
        <taxon>Sphingomonadales</taxon>
        <taxon>Sphingomonadaceae</taxon>
        <taxon>Novosphingobium</taxon>
    </lineage>
</organism>
<proteinExistence type="predicted"/>
<accession>A0ABT0B4K0</accession>
<name>A0ABT0B4K0_9SPHN</name>
<dbReference type="Proteomes" id="UP001162880">
    <property type="component" value="Unassembled WGS sequence"/>
</dbReference>
<protein>
    <submittedName>
        <fullName evidence="2">Uncharacterized protein</fullName>
    </submittedName>
</protein>
<feature type="compositionally biased region" description="Basic and acidic residues" evidence="1">
    <location>
        <begin position="43"/>
        <end position="55"/>
    </location>
</feature>
<evidence type="ECO:0000313" key="3">
    <source>
        <dbReference type="Proteomes" id="UP001162880"/>
    </source>
</evidence>
<gene>
    <name evidence="2" type="ORF">MTR64_15415</name>
</gene>
<reference evidence="2" key="1">
    <citation type="submission" date="2022-03" db="EMBL/GenBank/DDBJ databases">
        <title>Identification of a novel bacterium isolated from mangrove sediments.</title>
        <authorList>
            <person name="Pan X."/>
        </authorList>
    </citation>
    <scope>NUCLEOTIDE SEQUENCE</scope>
    <source>
        <strain evidence="2">B2580</strain>
    </source>
</reference>
<keyword evidence="3" id="KW-1185">Reference proteome</keyword>
<sequence>MMFGPKISTVFKSRWNALFWSAGVLLTAYCSVPSADQVSQQEKAKVAAASHDDHVNPWAKDSTAQPSGAKRP</sequence>
<dbReference type="EMBL" id="JALHLE010000025">
    <property type="protein sequence ID" value="MCJ2179959.1"/>
    <property type="molecule type" value="Genomic_DNA"/>
</dbReference>
<comment type="caution">
    <text evidence="2">The sequence shown here is derived from an EMBL/GenBank/DDBJ whole genome shotgun (WGS) entry which is preliminary data.</text>
</comment>
<dbReference type="RefSeq" id="WP_243995231.1">
    <property type="nucleotide sequence ID" value="NZ_JALHLE010000025.1"/>
</dbReference>
<feature type="region of interest" description="Disordered" evidence="1">
    <location>
        <begin position="43"/>
        <end position="72"/>
    </location>
</feature>
<evidence type="ECO:0000313" key="2">
    <source>
        <dbReference type="EMBL" id="MCJ2179959.1"/>
    </source>
</evidence>